<evidence type="ECO:0000256" key="20">
    <source>
        <dbReference type="SAM" id="Phobius"/>
    </source>
</evidence>
<comment type="catalytic activity">
    <reaction evidence="14">
        <text>L-lysyl-glycine(out) = L-lysyl-glycine(in)</text>
        <dbReference type="Rhea" id="RHEA:79407"/>
        <dbReference type="ChEBI" id="CHEBI:191202"/>
    </reaction>
</comment>
<comment type="catalytic activity">
    <reaction evidence="3">
        <text>L-histidyl-glycine(out) = L-histidyl-glycine(in)</text>
        <dbReference type="Rhea" id="RHEA:79395"/>
        <dbReference type="ChEBI" id="CHEBI:229957"/>
    </reaction>
</comment>
<dbReference type="Pfam" id="PF07690">
    <property type="entry name" value="MFS_1"/>
    <property type="match status" value="1"/>
</dbReference>
<evidence type="ECO:0000256" key="14">
    <source>
        <dbReference type="ARBA" id="ARBA00044924"/>
    </source>
</evidence>
<dbReference type="Proteomes" id="UP001146793">
    <property type="component" value="Unassembled WGS sequence"/>
</dbReference>
<evidence type="ECO:0000256" key="17">
    <source>
        <dbReference type="ARBA" id="ARBA00045709"/>
    </source>
</evidence>
<dbReference type="GO" id="GO:0016020">
    <property type="term" value="C:membrane"/>
    <property type="evidence" value="ECO:0007669"/>
    <property type="project" value="UniProtKB-SubCell"/>
</dbReference>
<evidence type="ECO:0000256" key="9">
    <source>
        <dbReference type="ARBA" id="ARBA00044899"/>
    </source>
</evidence>
<evidence type="ECO:0000256" key="10">
    <source>
        <dbReference type="ARBA" id="ARBA00044900"/>
    </source>
</evidence>
<feature type="transmembrane region" description="Helical" evidence="20">
    <location>
        <begin position="223"/>
        <end position="245"/>
    </location>
</feature>
<evidence type="ECO:0000256" key="18">
    <source>
        <dbReference type="ARBA" id="ARBA00046376"/>
    </source>
</evidence>
<dbReference type="PANTHER" id="PTHR23512:SF5">
    <property type="entry name" value="MAJOR FACILITATOR SUPERFAMILY DOMAIN-CONTAINING PROTEIN 1"/>
    <property type="match status" value="1"/>
</dbReference>
<feature type="transmembrane region" description="Helical" evidence="20">
    <location>
        <begin position="47"/>
        <end position="70"/>
    </location>
</feature>
<dbReference type="InterPro" id="IPR036259">
    <property type="entry name" value="MFS_trans_sf"/>
</dbReference>
<reference evidence="22" key="1">
    <citation type="submission" date="2022-08" db="EMBL/GenBank/DDBJ databases">
        <title>Novel sulphate-reducing endosymbionts in the free-living metamonad Anaeramoeba.</title>
        <authorList>
            <person name="Jerlstrom-Hultqvist J."/>
            <person name="Cepicka I."/>
            <person name="Gallot-Lavallee L."/>
            <person name="Salas-Leiva D."/>
            <person name="Curtis B.A."/>
            <person name="Zahonova K."/>
            <person name="Pipaliya S."/>
            <person name="Dacks J."/>
            <person name="Roger A.J."/>
        </authorList>
    </citation>
    <scope>NUCLEOTIDE SEQUENCE</scope>
    <source>
        <strain evidence="22">Busselton2</strain>
    </source>
</reference>
<comment type="subunit">
    <text evidence="18">Homodimer. Interacts with lysosomal protein GLMP (via lumenal domain); the interaction starts while both proteins are still in the endoplasmic reticulum and is required for stabilization of MFSD1 in lysosomes but has no direct effect on its targeting to lysosomes or transporter activity.</text>
</comment>
<organism evidence="22 23">
    <name type="scientific">Anaeramoeba flamelloides</name>
    <dbReference type="NCBI Taxonomy" id="1746091"/>
    <lineage>
        <taxon>Eukaryota</taxon>
        <taxon>Metamonada</taxon>
        <taxon>Anaeramoebidae</taxon>
        <taxon>Anaeramoeba</taxon>
    </lineage>
</organism>
<dbReference type="InterPro" id="IPR052187">
    <property type="entry name" value="MFSD1"/>
</dbReference>
<evidence type="ECO:0000256" key="5">
    <source>
        <dbReference type="ARBA" id="ARBA00044884"/>
    </source>
</evidence>
<comment type="catalytic activity">
    <reaction evidence="2">
        <text>L-lysyl-L-alanine(out) = L-lysyl-L-alanine(in)</text>
        <dbReference type="Rhea" id="RHEA:79399"/>
        <dbReference type="ChEBI" id="CHEBI:229954"/>
    </reaction>
</comment>
<dbReference type="InterPro" id="IPR011701">
    <property type="entry name" value="MFS"/>
</dbReference>
<evidence type="ECO:0000256" key="2">
    <source>
        <dbReference type="ARBA" id="ARBA00044876"/>
    </source>
</evidence>
<evidence type="ECO:0000256" key="12">
    <source>
        <dbReference type="ARBA" id="ARBA00044912"/>
    </source>
</evidence>
<feature type="transmembrane region" description="Helical" evidence="20">
    <location>
        <begin position="289"/>
        <end position="311"/>
    </location>
</feature>
<keyword evidence="20" id="KW-0472">Membrane</keyword>
<evidence type="ECO:0000256" key="3">
    <source>
        <dbReference type="ARBA" id="ARBA00044878"/>
    </source>
</evidence>
<name>A0AAV7Y3Y1_9EUKA</name>
<dbReference type="SUPFAM" id="SSF103473">
    <property type="entry name" value="MFS general substrate transporter"/>
    <property type="match status" value="1"/>
</dbReference>
<comment type="catalytic activity">
    <reaction evidence="5">
        <text>L-alpha-aminoacyl-L-histidine(out) = L-alpha-aminoacyl-L-histidine(in)</text>
        <dbReference type="Rhea" id="RHEA:79375"/>
        <dbReference type="ChEBI" id="CHEBI:229967"/>
    </reaction>
</comment>
<comment type="catalytic activity">
    <reaction evidence="9">
        <text>L-arginyl-L-alpha-amino acid(out) = L-arginyl-L-alpha-amino acid(in)</text>
        <dbReference type="Rhea" id="RHEA:79371"/>
        <dbReference type="ChEBI" id="CHEBI:84315"/>
    </reaction>
</comment>
<evidence type="ECO:0000259" key="21">
    <source>
        <dbReference type="PROSITE" id="PS50850"/>
    </source>
</evidence>
<comment type="function">
    <text evidence="17">Lysosomal dipeptide uniporter that selectively exports lysine, arginine or histidine-containing dipeptides with a net positive charge from the lysosome lumen into the cytosol. Could play a role in a specific type of protein O-glycosylation indirectly regulating macrophages migration and tissue invasion. Also essential for liver homeostasis.</text>
</comment>
<comment type="catalytic activity">
    <reaction evidence="4">
        <text>L-alpha-aminoacyl-L-arginine(out) = L-alpha-aminoacyl-L-arginine(in)</text>
        <dbReference type="Rhea" id="RHEA:79367"/>
        <dbReference type="ChEBI" id="CHEBI:229968"/>
    </reaction>
</comment>
<feature type="domain" description="Major facilitator superfamily (MFS) profile" evidence="21">
    <location>
        <begin position="9"/>
        <end position="404"/>
    </location>
</feature>
<dbReference type="Gene3D" id="1.20.1250.20">
    <property type="entry name" value="MFS general substrate transporter like domains"/>
    <property type="match status" value="2"/>
</dbReference>
<evidence type="ECO:0000256" key="4">
    <source>
        <dbReference type="ARBA" id="ARBA00044881"/>
    </source>
</evidence>
<feature type="transmembrane region" description="Helical" evidence="20">
    <location>
        <begin position="169"/>
        <end position="189"/>
    </location>
</feature>
<feature type="transmembrane region" description="Helical" evidence="20">
    <location>
        <begin position="138"/>
        <end position="157"/>
    </location>
</feature>
<feature type="transmembrane region" description="Helical" evidence="20">
    <location>
        <begin position="77"/>
        <end position="98"/>
    </location>
</feature>
<comment type="catalytic activity">
    <reaction evidence="7">
        <text>L-alpha-aminoacyl-L-lysine(out) = L-alpha-aminoacyl-L-lysine(in)</text>
        <dbReference type="Rhea" id="RHEA:79383"/>
        <dbReference type="ChEBI" id="CHEBI:229966"/>
    </reaction>
</comment>
<feature type="compositionally biased region" description="Low complexity" evidence="19">
    <location>
        <begin position="431"/>
        <end position="441"/>
    </location>
</feature>
<evidence type="ECO:0000256" key="15">
    <source>
        <dbReference type="ARBA" id="ARBA00044985"/>
    </source>
</evidence>
<dbReference type="InterPro" id="IPR020846">
    <property type="entry name" value="MFS_dom"/>
</dbReference>
<evidence type="ECO:0000313" key="22">
    <source>
        <dbReference type="EMBL" id="KAJ3424572.1"/>
    </source>
</evidence>
<proteinExistence type="predicted"/>
<comment type="catalytic activity">
    <reaction evidence="6">
        <text>L-lysyl-L-alpha-amino acid(out) = L-lysyl-L-alpha-amino acid(in)</text>
        <dbReference type="Rhea" id="RHEA:79387"/>
        <dbReference type="ChEBI" id="CHEBI:229965"/>
    </reaction>
</comment>
<protein>
    <recommendedName>
        <fullName evidence="15">Lysosomal dipeptide transporter MFSD1</fullName>
    </recommendedName>
    <alternativeName>
        <fullName evidence="16">Major facilitator superfamily domain-containing protein 1</fullName>
    </alternativeName>
</protein>
<comment type="catalytic activity">
    <reaction evidence="11">
        <text>L-arginyl-glycine(out) = L-arginyl-glycine(in)</text>
        <dbReference type="Rhea" id="RHEA:79391"/>
        <dbReference type="ChEBI" id="CHEBI:229955"/>
    </reaction>
</comment>
<feature type="transmembrane region" description="Helical" evidence="20">
    <location>
        <begin position="110"/>
        <end position="131"/>
    </location>
</feature>
<dbReference type="AlphaFoldDB" id="A0AAV7Y3Y1"/>
<feature type="transmembrane region" description="Helical" evidence="20">
    <location>
        <begin position="381"/>
        <end position="400"/>
    </location>
</feature>
<accession>A0AAV7Y3Y1</accession>
<feature type="transmembrane region" description="Helical" evidence="20">
    <location>
        <begin position="346"/>
        <end position="369"/>
    </location>
</feature>
<keyword evidence="20" id="KW-1133">Transmembrane helix</keyword>
<dbReference type="GO" id="GO:0022857">
    <property type="term" value="F:transmembrane transporter activity"/>
    <property type="evidence" value="ECO:0007669"/>
    <property type="project" value="InterPro"/>
</dbReference>
<comment type="subcellular location">
    <subcellularLocation>
        <location evidence="1">Membrane</location>
        <topology evidence="1">Multi-pass membrane protein</topology>
    </subcellularLocation>
</comment>
<comment type="catalytic activity">
    <reaction evidence="13">
        <text>L-alanyl-L-lysine(out) = L-alanyl-L-lysine(in)</text>
        <dbReference type="Rhea" id="RHEA:79415"/>
        <dbReference type="ChEBI" id="CHEBI:192470"/>
    </reaction>
</comment>
<evidence type="ECO:0000313" key="23">
    <source>
        <dbReference type="Proteomes" id="UP001146793"/>
    </source>
</evidence>
<dbReference type="EMBL" id="JANTQA010000072">
    <property type="protein sequence ID" value="KAJ3424572.1"/>
    <property type="molecule type" value="Genomic_DNA"/>
</dbReference>
<keyword evidence="20" id="KW-0812">Transmembrane</keyword>
<evidence type="ECO:0000256" key="11">
    <source>
        <dbReference type="ARBA" id="ARBA00044903"/>
    </source>
</evidence>
<evidence type="ECO:0000256" key="16">
    <source>
        <dbReference type="ARBA" id="ARBA00045018"/>
    </source>
</evidence>
<comment type="catalytic activity">
    <reaction evidence="12">
        <text>L-histidyl-L-alpha-amino acid(out) = L-histidyl-L-alpha-amino acid(in)</text>
        <dbReference type="Rhea" id="RHEA:79379"/>
        <dbReference type="ChEBI" id="CHEBI:229964"/>
    </reaction>
</comment>
<feature type="compositionally biased region" description="Acidic residues" evidence="19">
    <location>
        <begin position="442"/>
        <end position="455"/>
    </location>
</feature>
<feature type="transmembrane region" description="Helical" evidence="20">
    <location>
        <begin position="7"/>
        <end position="27"/>
    </location>
</feature>
<comment type="catalytic activity">
    <reaction evidence="10">
        <text>L-lysyl-L-lysine(out) = L-lysyl-L-lysine(in)</text>
        <dbReference type="Rhea" id="RHEA:79403"/>
        <dbReference type="ChEBI" id="CHEBI:229956"/>
    </reaction>
</comment>
<feature type="region of interest" description="Disordered" evidence="19">
    <location>
        <begin position="411"/>
        <end position="455"/>
    </location>
</feature>
<evidence type="ECO:0000256" key="13">
    <source>
        <dbReference type="ARBA" id="ARBA00044919"/>
    </source>
</evidence>
<evidence type="ECO:0000256" key="1">
    <source>
        <dbReference type="ARBA" id="ARBA00004141"/>
    </source>
</evidence>
<sequence>MKFCSCHIRYLVLGLNCLLVFGSYYAFDLPSTLERPIKKTLDINNTRYGLIYSVYAWSNCVMVLFGGVIIDKFSSRLGAIIFTTGCLIGQALLSIGVGVLKFPVVLTGRIIFGCSLGPLTVVQSAISAIYFAGKDLSFAFASTLTVSRIGSVINFYFSPWLEKSIGLVHTLEFGAVLCCFSFLIALLFFMTDKNAEKKGHVISSGSKKSRKVDFRKIKGFPPLYWLLSLICGLFYLNIFALLAVLPDYLEGRNGYNSVEAGRVSGTVYLVSIPFTLIAGKLVDKYGHRVLCFIATFIIMIPFNCLIGFTKINPIPELVFAGICYSLFASSLWPSVCLVVDQEIVGTALAITSSAQMVLIGISNIVVGVIKDRTHSYKNVMVFFLCTQIVGLFVAIGIYILDKKTGSKLEKYVPKNAPDSPENNEKVKLLKSSTDSSSSNSNDLEDYLEETTESQN</sequence>
<feature type="transmembrane region" description="Helical" evidence="20">
    <location>
        <begin position="317"/>
        <end position="339"/>
    </location>
</feature>
<gene>
    <name evidence="22" type="ORF">M0812_29295</name>
</gene>
<evidence type="ECO:0000256" key="19">
    <source>
        <dbReference type="SAM" id="MobiDB-lite"/>
    </source>
</evidence>
<comment type="catalytic activity">
    <reaction evidence="8">
        <text>L-aspartyl-L-lysine(out) = L-aspartyl-L-lysine(in)</text>
        <dbReference type="Rhea" id="RHEA:79411"/>
        <dbReference type="ChEBI" id="CHEBI:229953"/>
    </reaction>
</comment>
<comment type="caution">
    <text evidence="22">The sequence shown here is derived from an EMBL/GenBank/DDBJ whole genome shotgun (WGS) entry which is preliminary data.</text>
</comment>
<evidence type="ECO:0000256" key="6">
    <source>
        <dbReference type="ARBA" id="ARBA00044891"/>
    </source>
</evidence>
<feature type="transmembrane region" description="Helical" evidence="20">
    <location>
        <begin position="265"/>
        <end position="282"/>
    </location>
</feature>
<evidence type="ECO:0000256" key="7">
    <source>
        <dbReference type="ARBA" id="ARBA00044893"/>
    </source>
</evidence>
<dbReference type="PROSITE" id="PS50850">
    <property type="entry name" value="MFS"/>
    <property type="match status" value="1"/>
</dbReference>
<evidence type="ECO:0000256" key="8">
    <source>
        <dbReference type="ARBA" id="ARBA00044898"/>
    </source>
</evidence>
<dbReference type="PANTHER" id="PTHR23512">
    <property type="entry name" value="MAJOR FACILITATOR SUPERFAMILY DOMAIN-CONTAINING PROTEIN 1"/>
    <property type="match status" value="1"/>
</dbReference>